<comment type="caution">
    <text evidence="12">The sequence shown here is derived from an EMBL/GenBank/DDBJ whole genome shotgun (WGS) entry which is preliminary data.</text>
</comment>
<keyword evidence="5" id="KW-0547">Nucleotide-binding</keyword>
<name>A0ABT0PLM3_9GAMM</name>
<comment type="similarity">
    <text evidence="2">Belongs to the HsdR family.</text>
</comment>
<keyword evidence="4" id="KW-0540">Nuclease</keyword>
<dbReference type="Pfam" id="PF11867">
    <property type="entry name" value="T1RH-like_C"/>
    <property type="match status" value="1"/>
</dbReference>
<dbReference type="PANTHER" id="PTHR30195">
    <property type="entry name" value="TYPE I SITE-SPECIFIC DEOXYRIBONUCLEASE PROTEIN SUBUNIT M AND R"/>
    <property type="match status" value="1"/>
</dbReference>
<keyword evidence="6" id="KW-0680">Restriction system</keyword>
<evidence type="ECO:0000256" key="7">
    <source>
        <dbReference type="ARBA" id="ARBA00022759"/>
    </source>
</evidence>
<evidence type="ECO:0000256" key="4">
    <source>
        <dbReference type="ARBA" id="ARBA00022722"/>
    </source>
</evidence>
<dbReference type="InterPro" id="IPR051268">
    <property type="entry name" value="Type-I_R_enzyme_R_subunit"/>
</dbReference>
<accession>A0ABT0PLM3</accession>
<comment type="catalytic activity">
    <reaction evidence="1">
        <text>Endonucleolytic cleavage of DNA to give random double-stranded fragments with terminal 5'-phosphates, ATP is simultaneously hydrolyzed.</text>
        <dbReference type="EC" id="3.1.21.3"/>
    </reaction>
</comment>
<dbReference type="Gene3D" id="3.90.1570.50">
    <property type="match status" value="1"/>
</dbReference>
<dbReference type="Pfam" id="PF04313">
    <property type="entry name" value="HSDR_N"/>
    <property type="match status" value="1"/>
</dbReference>
<dbReference type="Pfam" id="PF22679">
    <property type="entry name" value="T1R_D3-like"/>
    <property type="match status" value="1"/>
</dbReference>
<dbReference type="SMART" id="SM00487">
    <property type="entry name" value="DEXDc"/>
    <property type="match status" value="1"/>
</dbReference>
<dbReference type="InterPro" id="IPR055180">
    <property type="entry name" value="HsdR_RecA-like_helicase_dom_2"/>
</dbReference>
<dbReference type="CDD" id="cd18800">
    <property type="entry name" value="SF2_C_EcoR124I-like"/>
    <property type="match status" value="1"/>
</dbReference>
<keyword evidence="7 12" id="KW-0255">Endonuclease</keyword>
<evidence type="ECO:0000256" key="6">
    <source>
        <dbReference type="ARBA" id="ARBA00022747"/>
    </source>
</evidence>
<dbReference type="RefSeq" id="WP_249701831.1">
    <property type="nucleotide sequence ID" value="NZ_JAMFLX010000049.1"/>
</dbReference>
<dbReference type="InterPro" id="IPR014001">
    <property type="entry name" value="Helicase_ATP-bd"/>
</dbReference>
<keyword evidence="9" id="KW-0067">ATP-binding</keyword>
<evidence type="ECO:0000259" key="11">
    <source>
        <dbReference type="PROSITE" id="PS51192"/>
    </source>
</evidence>
<dbReference type="InterPro" id="IPR040980">
    <property type="entry name" value="SWI2_SNF2"/>
</dbReference>
<keyword evidence="13" id="KW-1185">Reference proteome</keyword>
<dbReference type="GO" id="GO:0004519">
    <property type="term" value="F:endonuclease activity"/>
    <property type="evidence" value="ECO:0007669"/>
    <property type="project" value="UniProtKB-KW"/>
</dbReference>
<dbReference type="SUPFAM" id="SSF52540">
    <property type="entry name" value="P-loop containing nucleoside triphosphate hydrolases"/>
    <property type="match status" value="2"/>
</dbReference>
<dbReference type="InterPro" id="IPR027417">
    <property type="entry name" value="P-loop_NTPase"/>
</dbReference>
<evidence type="ECO:0000256" key="10">
    <source>
        <dbReference type="ARBA" id="ARBA00023125"/>
    </source>
</evidence>
<reference evidence="12 13" key="1">
    <citation type="submission" date="2022-05" db="EMBL/GenBank/DDBJ databases">
        <authorList>
            <person name="Park J.-S."/>
        </authorList>
    </citation>
    <scope>NUCLEOTIDE SEQUENCE [LARGE SCALE GENOMIC DNA]</scope>
    <source>
        <strain evidence="12 13">2012CJ34-2</strain>
    </source>
</reference>
<dbReference type="InterPro" id="IPR021810">
    <property type="entry name" value="T1RH-like_C"/>
</dbReference>
<evidence type="ECO:0000256" key="3">
    <source>
        <dbReference type="ARBA" id="ARBA00012654"/>
    </source>
</evidence>
<evidence type="ECO:0000256" key="2">
    <source>
        <dbReference type="ARBA" id="ARBA00008598"/>
    </source>
</evidence>
<dbReference type="CDD" id="cd22332">
    <property type="entry name" value="HsdR_N"/>
    <property type="match status" value="1"/>
</dbReference>
<dbReference type="Pfam" id="PF18766">
    <property type="entry name" value="SWI2_SNF2"/>
    <property type="match status" value="1"/>
</dbReference>
<dbReference type="Gene3D" id="3.40.50.300">
    <property type="entry name" value="P-loop containing nucleotide triphosphate hydrolases"/>
    <property type="match status" value="3"/>
</dbReference>
<dbReference type="EMBL" id="JAMFLX010000049">
    <property type="protein sequence ID" value="MCL6272146.1"/>
    <property type="molecule type" value="Genomic_DNA"/>
</dbReference>
<dbReference type="PANTHER" id="PTHR30195:SF15">
    <property type="entry name" value="TYPE I RESTRICTION ENZYME HINDI ENDONUCLEASE SUBUNIT"/>
    <property type="match status" value="1"/>
</dbReference>
<evidence type="ECO:0000256" key="9">
    <source>
        <dbReference type="ARBA" id="ARBA00022840"/>
    </source>
</evidence>
<gene>
    <name evidence="12" type="ORF">M3P05_19685</name>
</gene>
<feature type="domain" description="Helicase ATP-binding" evidence="11">
    <location>
        <begin position="293"/>
        <end position="518"/>
    </location>
</feature>
<dbReference type="InterPro" id="IPR007409">
    <property type="entry name" value="Restrct_endonuc_type1_HsdR_N"/>
</dbReference>
<sequence>MPMDDSSHQHKKPELTGVEQPAIAWLKKLGYIHLSGKDVGQQQAHKHLPPILADILDERLLTINPWLGGIHNGVETVLRELRKFWNGNLMESSQNSWESVVHGSNIQLKDSKGHSHSVRFFDQATVANNAFHVVDQYIGTNSEGDEFRPDLLLFINGLPMGMIECKASHVKLSKGIHQLLAYQNSHPRHFVFNQVCAAINRNQARYGAIFTPEAFYFRYRLEAAEEATVQSLLGKKPTEQDKLLWALFEPSRFLELVCQFVLFEMEEGKVIKKLPRYQQWRAVRKTIARLTADKSQGGPSGGVVWHTQGSGKSLTMAYLARYLRAEVTGLNNPSILVLTDRTDLDQQIYNTFTNVGLNPLKAPSVAGLELMLINDYGSVFTSTVQKFQERDGKPIKAAAKDSEADNEENKTRVRRVLEDGQFYICEDSNINFGLLNSDGSPLPNKWVEQSREAVDFHVLTNKPNFYVLVDEAHRSQYGFLAAFMRASLPNAKFIAFTGTPLFKDDKNTLNEFTGVKDSDYIDTYRLDEAVADGATLPIKYQEGMTELTVDPELDQAFGDQFGQEDEARQKELKQALLKKRRMAKDRIEENARHLTSHFLSSVKTKGFKGILVCDGRSMAVRYKDTLDALMKERAEAGKETFENRVVISLGGITENKTGVNEAQAAYEIHGLTKPLQTIEERVKEELKQGKQPVAVPSEDIPKLVNDLFKKPYGDETENDEHNIRVNNIGLLIVSDMLLTGWDAPIVSTLYLDKPLKEHTLLQAIARVNRTRKGKNAGYIVDYFGVVEYLDKALSIYGSDVKPEQIWTDIESELPKLEAALQKVLNLLPRKHELLKQPELYKEDADLFLDPDERLDVVEDFLAAFKEFNARLDIVLPDERGARFKPYFKVLVEIKLALRNKLPDDAHKGPLNQLESELLQRLVDDHIDSGEVHSLLGKEVSILDARDMERLRKLKNVGSQALVMKNQLKHTIATGKQKNPGFFGPLEEALQKLIEEEKEKRIEQAEFLKQLELFTQKVREKAAGGQQAGFETPAQIAVFDYLNDQLGGKQDEQAAQWTKALFEKKDICEVLASPIWKDKQDIHKELQTRIRKTMKALAGWDMSTSRQHAATLFDILLNN</sequence>
<evidence type="ECO:0000313" key="13">
    <source>
        <dbReference type="Proteomes" id="UP001203338"/>
    </source>
</evidence>
<dbReference type="PROSITE" id="PS51192">
    <property type="entry name" value="HELICASE_ATP_BIND_1"/>
    <property type="match status" value="1"/>
</dbReference>
<evidence type="ECO:0000256" key="5">
    <source>
        <dbReference type="ARBA" id="ARBA00022741"/>
    </source>
</evidence>
<dbReference type="Proteomes" id="UP001203338">
    <property type="component" value="Unassembled WGS sequence"/>
</dbReference>
<evidence type="ECO:0000313" key="12">
    <source>
        <dbReference type="EMBL" id="MCL6272146.1"/>
    </source>
</evidence>
<keyword evidence="8" id="KW-0378">Hydrolase</keyword>
<protein>
    <recommendedName>
        <fullName evidence="3">type I site-specific deoxyribonuclease</fullName>
        <ecNumber evidence="3">3.1.21.3</ecNumber>
    </recommendedName>
</protein>
<proteinExistence type="inferred from homology"/>
<organism evidence="12 13">
    <name type="scientific">Parendozoicomonas callyspongiae</name>
    <dbReference type="NCBI Taxonomy" id="2942213"/>
    <lineage>
        <taxon>Bacteria</taxon>
        <taxon>Pseudomonadati</taxon>
        <taxon>Pseudomonadota</taxon>
        <taxon>Gammaproteobacteria</taxon>
        <taxon>Oceanospirillales</taxon>
        <taxon>Endozoicomonadaceae</taxon>
        <taxon>Parendozoicomonas</taxon>
    </lineage>
</organism>
<evidence type="ECO:0000256" key="8">
    <source>
        <dbReference type="ARBA" id="ARBA00022801"/>
    </source>
</evidence>
<keyword evidence="10" id="KW-0238">DNA-binding</keyword>
<dbReference type="EC" id="3.1.21.3" evidence="3"/>
<evidence type="ECO:0000256" key="1">
    <source>
        <dbReference type="ARBA" id="ARBA00000851"/>
    </source>
</evidence>